<dbReference type="GO" id="GO:0016491">
    <property type="term" value="F:oxidoreductase activity"/>
    <property type="evidence" value="ECO:0007669"/>
    <property type="project" value="UniProtKB-KW"/>
</dbReference>
<evidence type="ECO:0000256" key="1">
    <source>
        <dbReference type="ARBA" id="ARBA00023002"/>
    </source>
</evidence>
<gene>
    <name evidence="3" type="ORF">P153DRAFT_378770</name>
</gene>
<dbReference type="Gene3D" id="3.20.20.100">
    <property type="entry name" value="NADP-dependent oxidoreductase domain"/>
    <property type="match status" value="1"/>
</dbReference>
<dbReference type="InterPro" id="IPR050523">
    <property type="entry name" value="AKR_Detox_Biosynth"/>
</dbReference>
<dbReference type="CDD" id="cd19075">
    <property type="entry name" value="AKR_AKR7A1-5"/>
    <property type="match status" value="1"/>
</dbReference>
<keyword evidence="1" id="KW-0560">Oxidoreductase</keyword>
<evidence type="ECO:0000259" key="2">
    <source>
        <dbReference type="Pfam" id="PF00248"/>
    </source>
</evidence>
<evidence type="ECO:0000313" key="4">
    <source>
        <dbReference type="Proteomes" id="UP000799771"/>
    </source>
</evidence>
<reference evidence="3" key="1">
    <citation type="journal article" date="2020" name="Stud. Mycol.">
        <title>101 Dothideomycetes genomes: a test case for predicting lifestyles and emergence of pathogens.</title>
        <authorList>
            <person name="Haridas S."/>
            <person name="Albert R."/>
            <person name="Binder M."/>
            <person name="Bloem J."/>
            <person name="Labutti K."/>
            <person name="Salamov A."/>
            <person name="Andreopoulos B."/>
            <person name="Baker S."/>
            <person name="Barry K."/>
            <person name="Bills G."/>
            <person name="Bluhm B."/>
            <person name="Cannon C."/>
            <person name="Castanera R."/>
            <person name="Culley D."/>
            <person name="Daum C."/>
            <person name="Ezra D."/>
            <person name="Gonzalez J."/>
            <person name="Henrissat B."/>
            <person name="Kuo A."/>
            <person name="Liang C."/>
            <person name="Lipzen A."/>
            <person name="Lutzoni F."/>
            <person name="Magnuson J."/>
            <person name="Mondo S."/>
            <person name="Nolan M."/>
            <person name="Ohm R."/>
            <person name="Pangilinan J."/>
            <person name="Park H.-J."/>
            <person name="Ramirez L."/>
            <person name="Alfaro M."/>
            <person name="Sun H."/>
            <person name="Tritt A."/>
            <person name="Yoshinaga Y."/>
            <person name="Zwiers L.-H."/>
            <person name="Turgeon B."/>
            <person name="Goodwin S."/>
            <person name="Spatafora J."/>
            <person name="Crous P."/>
            <person name="Grigoriev I."/>
        </authorList>
    </citation>
    <scope>NUCLEOTIDE SEQUENCE</scope>
    <source>
        <strain evidence="3">CBS 119687</strain>
    </source>
</reference>
<dbReference type="OrthoDB" id="48988at2759"/>
<dbReference type="InterPro" id="IPR036812">
    <property type="entry name" value="NAD(P)_OxRdtase_dom_sf"/>
</dbReference>
<dbReference type="Pfam" id="PF00248">
    <property type="entry name" value="Aldo_ket_red"/>
    <property type="match status" value="1"/>
</dbReference>
<dbReference type="SUPFAM" id="SSF51430">
    <property type="entry name" value="NAD(P)-linked oxidoreductase"/>
    <property type="match status" value="1"/>
</dbReference>
<organism evidence="3 4">
    <name type="scientific">Dothidotthia symphoricarpi CBS 119687</name>
    <dbReference type="NCBI Taxonomy" id="1392245"/>
    <lineage>
        <taxon>Eukaryota</taxon>
        <taxon>Fungi</taxon>
        <taxon>Dikarya</taxon>
        <taxon>Ascomycota</taxon>
        <taxon>Pezizomycotina</taxon>
        <taxon>Dothideomycetes</taxon>
        <taxon>Pleosporomycetidae</taxon>
        <taxon>Pleosporales</taxon>
        <taxon>Dothidotthiaceae</taxon>
        <taxon>Dothidotthia</taxon>
    </lineage>
</organism>
<keyword evidence="4" id="KW-1185">Reference proteome</keyword>
<dbReference type="PANTHER" id="PTHR43364:SF4">
    <property type="entry name" value="NAD(P)-LINKED OXIDOREDUCTASE SUPERFAMILY PROTEIN"/>
    <property type="match status" value="1"/>
</dbReference>
<dbReference type="EMBL" id="ML977516">
    <property type="protein sequence ID" value="KAF2125286.1"/>
    <property type="molecule type" value="Genomic_DNA"/>
</dbReference>
<dbReference type="GeneID" id="54410255"/>
<dbReference type="InterPro" id="IPR023210">
    <property type="entry name" value="NADP_OxRdtase_dom"/>
</dbReference>
<protein>
    <submittedName>
        <fullName evidence="3">Aldo/keto reductase</fullName>
    </submittedName>
</protein>
<sequence length="319" mass="34722">MTKHVYGGASFSSMGAFQDSEGQAEVLSILLANGVTNIDTARIYQGSEEAIGKLSKRTEFVIDTKLAGGFMPGTLPDAVADAKASLETVKIPQFDILYIHAPDASVPLEQTLSNINAVHKAGIFRRFGLSNYSVDDVQKVYDHCKENSFVLPTVYQGNYNPVARHYDTQLFPTLRRLGIAFYAYSPLAGGFLTKTTADIDAGVGRFGAEALGGLYKALYDKPSLRQALAQWNEAAQKEGVAKAELAYRWVAYHSALKEDQGDAVIFGASSVRQIEQTLQGLKKGPLSEEAVRAIEGIWESVKKDAPVDNYTASVELKKK</sequence>
<dbReference type="RefSeq" id="XP_033519678.1">
    <property type="nucleotide sequence ID" value="XM_033669823.1"/>
</dbReference>
<name>A0A6A6A191_9PLEO</name>
<dbReference type="Proteomes" id="UP000799771">
    <property type="component" value="Unassembled WGS sequence"/>
</dbReference>
<dbReference type="PANTHER" id="PTHR43364">
    <property type="entry name" value="NADH-SPECIFIC METHYLGLYOXAL REDUCTASE-RELATED"/>
    <property type="match status" value="1"/>
</dbReference>
<feature type="domain" description="NADP-dependent oxidoreductase" evidence="2">
    <location>
        <begin position="5"/>
        <end position="299"/>
    </location>
</feature>
<accession>A0A6A6A191</accession>
<dbReference type="InterPro" id="IPR020471">
    <property type="entry name" value="AKR"/>
</dbReference>
<evidence type="ECO:0000313" key="3">
    <source>
        <dbReference type="EMBL" id="KAF2125286.1"/>
    </source>
</evidence>
<dbReference type="AlphaFoldDB" id="A0A6A6A191"/>
<proteinExistence type="predicted"/>
<dbReference type="PRINTS" id="PR00069">
    <property type="entry name" value="ALDKETRDTASE"/>
</dbReference>